<reference evidence="4 5" key="1">
    <citation type="submission" date="2023-03" db="EMBL/GenBank/DDBJ databases">
        <title>Isolation and description of six Streptomyces strains from soil environments, able to metabolize different microbial glucans.</title>
        <authorList>
            <person name="Widen T."/>
            <person name="Larsbrink J."/>
        </authorList>
    </citation>
    <scope>NUCLEOTIDE SEQUENCE [LARGE SCALE GENOMIC DNA]</scope>
    <source>
        <strain evidence="4 5">Alt3</strain>
    </source>
</reference>
<gene>
    <name evidence="4" type="ORF">P8A20_18520</name>
</gene>
<dbReference type="InterPro" id="IPR025326">
    <property type="entry name" value="DUF4232"/>
</dbReference>
<feature type="chain" id="PRO_5045976837" evidence="2">
    <location>
        <begin position="28"/>
        <end position="235"/>
    </location>
</feature>
<evidence type="ECO:0000259" key="3">
    <source>
        <dbReference type="Pfam" id="PF14016"/>
    </source>
</evidence>
<proteinExistence type="predicted"/>
<name>A0ABY9JCL4_9ACTN</name>
<dbReference type="Pfam" id="PF14016">
    <property type="entry name" value="DUF4232"/>
    <property type="match status" value="1"/>
</dbReference>
<evidence type="ECO:0000313" key="5">
    <source>
        <dbReference type="Proteomes" id="UP001224433"/>
    </source>
</evidence>
<feature type="compositionally biased region" description="Low complexity" evidence="1">
    <location>
        <begin position="57"/>
        <end position="88"/>
    </location>
</feature>
<dbReference type="RefSeq" id="WP_147958635.1">
    <property type="nucleotide sequence ID" value="NZ_CP120983.1"/>
</dbReference>
<evidence type="ECO:0000256" key="2">
    <source>
        <dbReference type="SAM" id="SignalP"/>
    </source>
</evidence>
<keyword evidence="2" id="KW-0732">Signal</keyword>
<feature type="region of interest" description="Disordered" evidence="1">
    <location>
        <begin position="57"/>
        <end position="96"/>
    </location>
</feature>
<dbReference type="Proteomes" id="UP001224433">
    <property type="component" value="Chromosome"/>
</dbReference>
<protein>
    <submittedName>
        <fullName evidence="4">DUF4232 domain-containing protein</fullName>
    </submittedName>
</protein>
<feature type="domain" description="DUF4232" evidence="3">
    <location>
        <begin position="100"/>
        <end position="224"/>
    </location>
</feature>
<organism evidence="4 5">
    <name type="scientific">Streptomyces glycanivorans</name>
    <dbReference type="NCBI Taxonomy" id="3033808"/>
    <lineage>
        <taxon>Bacteria</taxon>
        <taxon>Bacillati</taxon>
        <taxon>Actinomycetota</taxon>
        <taxon>Actinomycetes</taxon>
        <taxon>Kitasatosporales</taxon>
        <taxon>Streptomycetaceae</taxon>
        <taxon>Streptomyces</taxon>
    </lineage>
</organism>
<accession>A0ABY9JCL4</accession>
<feature type="signal peptide" evidence="2">
    <location>
        <begin position="1"/>
        <end position="27"/>
    </location>
</feature>
<keyword evidence="5" id="KW-1185">Reference proteome</keyword>
<evidence type="ECO:0000313" key="4">
    <source>
        <dbReference type="EMBL" id="WLQ65460.1"/>
    </source>
</evidence>
<sequence>MRTFRTRTTVLAAAATAVLTLSLTACDGDGTGTKSAGPAESVSTAAASAVKSAQNAGSTASDGATQDAGDAGDAGTAKTTGSAKTAGGTKTGSGGGVAACTTKGLTISAEVQDGPPYTHIVLTARNTSGHSCLMQGFPEIRFLENARGTVPAVDKSKPADQVVLAAGAPAYAAVRLSDGGVDEDVETVKDFSVTLQGNAGMAIVKAPGAEGISVDPAKWATGYWTPELRNGADEF</sequence>
<dbReference type="PROSITE" id="PS51257">
    <property type="entry name" value="PROKAR_LIPOPROTEIN"/>
    <property type="match status" value="1"/>
</dbReference>
<evidence type="ECO:0000256" key="1">
    <source>
        <dbReference type="SAM" id="MobiDB-lite"/>
    </source>
</evidence>
<dbReference type="EMBL" id="CP120983">
    <property type="protein sequence ID" value="WLQ65460.1"/>
    <property type="molecule type" value="Genomic_DNA"/>
</dbReference>